<name>A0A0D3JJV9_EMIH1</name>
<dbReference type="GO" id="GO:0035861">
    <property type="term" value="C:site of double-strand break"/>
    <property type="evidence" value="ECO:0007669"/>
    <property type="project" value="TreeGrafter"/>
</dbReference>
<dbReference type="PROSITE" id="PS00678">
    <property type="entry name" value="WD_REPEATS_1"/>
    <property type="match status" value="2"/>
</dbReference>
<keyword evidence="7" id="KW-1185">Reference proteome</keyword>
<protein>
    <recommendedName>
        <fullName evidence="5">FHA domain-containing protein</fullName>
    </recommendedName>
</protein>
<dbReference type="SMART" id="SM00320">
    <property type="entry name" value="WD40"/>
    <property type="match status" value="6"/>
</dbReference>
<dbReference type="InterPro" id="IPR001680">
    <property type="entry name" value="WD40_rpt"/>
</dbReference>
<evidence type="ECO:0000256" key="4">
    <source>
        <dbReference type="SAM" id="MobiDB-lite"/>
    </source>
</evidence>
<keyword evidence="1 3" id="KW-0853">WD repeat</keyword>
<feature type="region of interest" description="Disordered" evidence="4">
    <location>
        <begin position="593"/>
        <end position="630"/>
    </location>
</feature>
<evidence type="ECO:0000259" key="5">
    <source>
        <dbReference type="PROSITE" id="PS50006"/>
    </source>
</evidence>
<dbReference type="SUPFAM" id="SSF49879">
    <property type="entry name" value="SMAD/FHA domain"/>
    <property type="match status" value="1"/>
</dbReference>
<dbReference type="PROSITE" id="PS50082">
    <property type="entry name" value="WD_REPEATS_2"/>
    <property type="match status" value="4"/>
</dbReference>
<dbReference type="EnsemblProtists" id="EOD23794">
    <property type="protein sequence ID" value="EOD23794"/>
    <property type="gene ID" value="EMIHUDRAFT_457885"/>
</dbReference>
<feature type="repeat" description="WD" evidence="3">
    <location>
        <begin position="193"/>
        <end position="225"/>
    </location>
</feature>
<dbReference type="PROSITE" id="PS50294">
    <property type="entry name" value="WD_REPEATS_REGION"/>
    <property type="match status" value="3"/>
</dbReference>
<dbReference type="SUPFAM" id="SSF50978">
    <property type="entry name" value="WD40 repeat-like"/>
    <property type="match status" value="1"/>
</dbReference>
<feature type="repeat" description="WD" evidence="3">
    <location>
        <begin position="295"/>
        <end position="330"/>
    </location>
</feature>
<proteinExistence type="predicted"/>
<dbReference type="GO" id="GO:0005634">
    <property type="term" value="C:nucleus"/>
    <property type="evidence" value="ECO:0007669"/>
    <property type="project" value="TreeGrafter"/>
</dbReference>
<dbReference type="Proteomes" id="UP000013827">
    <property type="component" value="Unassembled WGS sequence"/>
</dbReference>
<dbReference type="GeneID" id="17269340"/>
<evidence type="ECO:0000256" key="2">
    <source>
        <dbReference type="ARBA" id="ARBA00022737"/>
    </source>
</evidence>
<reference evidence="6" key="2">
    <citation type="submission" date="2024-10" db="UniProtKB">
        <authorList>
            <consortium name="EnsemblProtists"/>
        </authorList>
    </citation>
    <scope>IDENTIFICATION</scope>
</reference>
<dbReference type="HOGENOM" id="CLU_014033_1_1_1"/>
<dbReference type="PRINTS" id="PR00320">
    <property type="entry name" value="GPROTEINBRPT"/>
</dbReference>
<dbReference type="PROSITE" id="PS50006">
    <property type="entry name" value="FHA_DOMAIN"/>
    <property type="match status" value="1"/>
</dbReference>
<dbReference type="InterPro" id="IPR008984">
    <property type="entry name" value="SMAD_FHA_dom_sf"/>
</dbReference>
<dbReference type="InterPro" id="IPR019775">
    <property type="entry name" value="WD40_repeat_CS"/>
</dbReference>
<feature type="repeat" description="WD" evidence="3">
    <location>
        <begin position="357"/>
        <end position="391"/>
    </location>
</feature>
<dbReference type="PANTHER" id="PTHR16017">
    <property type="entry name" value="GASTRULATION DEFECTIVE PROTEIN 1-RELATED"/>
    <property type="match status" value="1"/>
</dbReference>
<feature type="region of interest" description="Disordered" evidence="4">
    <location>
        <begin position="687"/>
        <end position="720"/>
    </location>
</feature>
<dbReference type="KEGG" id="ehx:EMIHUDRAFT_457885"/>
<dbReference type="InterPro" id="IPR015943">
    <property type="entry name" value="WD40/YVTN_repeat-like_dom_sf"/>
</dbReference>
<dbReference type="PANTHER" id="PTHR16017:SF0">
    <property type="entry name" value="WD REPEAT-CONTAINING PROTEIN 70"/>
    <property type="match status" value="1"/>
</dbReference>
<dbReference type="InterPro" id="IPR000253">
    <property type="entry name" value="FHA_dom"/>
</dbReference>
<dbReference type="Pfam" id="PF00498">
    <property type="entry name" value="FHA"/>
    <property type="match status" value="1"/>
</dbReference>
<dbReference type="Pfam" id="PF00400">
    <property type="entry name" value="WD40"/>
    <property type="match status" value="4"/>
</dbReference>
<evidence type="ECO:0000256" key="3">
    <source>
        <dbReference type="PROSITE-ProRule" id="PRU00221"/>
    </source>
</evidence>
<evidence type="ECO:0000313" key="6">
    <source>
        <dbReference type="EnsemblProtists" id="EOD23794"/>
    </source>
</evidence>
<dbReference type="STRING" id="2903.R1ESD0"/>
<organism evidence="6 7">
    <name type="scientific">Emiliania huxleyi (strain CCMP1516)</name>
    <dbReference type="NCBI Taxonomy" id="280463"/>
    <lineage>
        <taxon>Eukaryota</taxon>
        <taxon>Haptista</taxon>
        <taxon>Haptophyta</taxon>
        <taxon>Prymnesiophyceae</taxon>
        <taxon>Isochrysidales</taxon>
        <taxon>Noelaerhabdaceae</taxon>
        <taxon>Emiliania</taxon>
    </lineage>
</organism>
<keyword evidence="2" id="KW-0677">Repeat</keyword>
<feature type="domain" description="FHA" evidence="5">
    <location>
        <begin position="29"/>
        <end position="78"/>
    </location>
</feature>
<accession>A0A0D3JJV9</accession>
<sequence length="720" mass="76998">MPEDGPRIDVRREGAVLGSVALSGAKRRWLIGRSLDADLVVNHPSVSRLHAAITEEGGAFFVTDLGSAHGTKVAGTPLAPQQPFRLFDGLPITVGGATRTLVPVGTVAALGAAEAEDEALRALFPMQLGKQKESLTVEAGGGGKKGKKGKKGMQMASTLGTGLNVAAASPTLVQLRETSASRSSMRTPLRLVLSAHAKTVTCLALDRAGNRLVTGGSDSDLYFWDYAGMTRELRPFRHIAEPLGAYQVRSISYSPNCDRVAVAGSSNQPVILDRDGRKLATMMKGDMYIRDMRHTRGHVAACTAAAWHPSEHETLATASEDGTVRLWDVEVAAARGNDASSLNVQSGQRAVYVLRDAKGVKTPCTAASWAPDGSAILSAGRDGSIQLWEMRAKPYQPVQLAMRATPRSEYIADISKPTSAARAAHAAGEDISSLTWRRDGVTFASRSTDGCLKLWDTRRLDAPLAAWGDLPALLPMTGCDFSPDGSVVVTGTSVKRGSGAKPTLAFFSTRTLSRIATLEVDGASVVPLLWHPRLNQIVIGNADGKAYTLYDPTVSEKGALFCSVKAAPKRGMLSYSGEGFSKAMQIITPHALPMYREENDDHRKKRQKDRADPLKSRKPEQVLTGPGHNGKLSVGYQQALLATMSGGTSGLTGTKDKIAAFQNEDPREELLKYAKIAEEQPLYVTPAYSHNQPTGADPTAGTYPKFAKTVEPEEEGEDED</sequence>
<dbReference type="Gene3D" id="2.60.200.20">
    <property type="match status" value="1"/>
</dbReference>
<dbReference type="Gene3D" id="2.130.10.10">
    <property type="entry name" value="YVTN repeat-like/Quinoprotein amine dehydrogenase"/>
    <property type="match status" value="2"/>
</dbReference>
<dbReference type="SMART" id="SM00240">
    <property type="entry name" value="FHA"/>
    <property type="match status" value="1"/>
</dbReference>
<dbReference type="RefSeq" id="XP_005776223.1">
    <property type="nucleotide sequence ID" value="XM_005776166.1"/>
</dbReference>
<dbReference type="AlphaFoldDB" id="A0A0D3JJV9"/>
<evidence type="ECO:0000313" key="7">
    <source>
        <dbReference type="Proteomes" id="UP000013827"/>
    </source>
</evidence>
<dbReference type="PaxDb" id="2903-EOD23794"/>
<dbReference type="eggNOG" id="KOG0772">
    <property type="taxonomic scope" value="Eukaryota"/>
</dbReference>
<dbReference type="OMA" id="KGDQYIT"/>
<dbReference type="eggNOG" id="KOG1880">
    <property type="taxonomic scope" value="Eukaryota"/>
</dbReference>
<feature type="region of interest" description="Disordered" evidence="4">
    <location>
        <begin position="135"/>
        <end position="154"/>
    </location>
</feature>
<dbReference type="InterPro" id="IPR020472">
    <property type="entry name" value="WD40_PAC1"/>
</dbReference>
<feature type="compositionally biased region" description="Basic and acidic residues" evidence="4">
    <location>
        <begin position="609"/>
        <end position="620"/>
    </location>
</feature>
<evidence type="ECO:0000256" key="1">
    <source>
        <dbReference type="ARBA" id="ARBA00022574"/>
    </source>
</evidence>
<reference evidence="7" key="1">
    <citation type="journal article" date="2013" name="Nature">
        <title>Pan genome of the phytoplankton Emiliania underpins its global distribution.</title>
        <authorList>
            <person name="Read B.A."/>
            <person name="Kegel J."/>
            <person name="Klute M.J."/>
            <person name="Kuo A."/>
            <person name="Lefebvre S.C."/>
            <person name="Maumus F."/>
            <person name="Mayer C."/>
            <person name="Miller J."/>
            <person name="Monier A."/>
            <person name="Salamov A."/>
            <person name="Young J."/>
            <person name="Aguilar M."/>
            <person name="Claverie J.M."/>
            <person name="Frickenhaus S."/>
            <person name="Gonzalez K."/>
            <person name="Herman E.K."/>
            <person name="Lin Y.C."/>
            <person name="Napier J."/>
            <person name="Ogata H."/>
            <person name="Sarno A.F."/>
            <person name="Shmutz J."/>
            <person name="Schroeder D."/>
            <person name="de Vargas C."/>
            <person name="Verret F."/>
            <person name="von Dassow P."/>
            <person name="Valentin K."/>
            <person name="Van de Peer Y."/>
            <person name="Wheeler G."/>
            <person name="Dacks J.B."/>
            <person name="Delwiche C.F."/>
            <person name="Dyhrman S.T."/>
            <person name="Glockner G."/>
            <person name="John U."/>
            <person name="Richards T."/>
            <person name="Worden A.Z."/>
            <person name="Zhang X."/>
            <person name="Grigoriev I.V."/>
            <person name="Allen A.E."/>
            <person name="Bidle K."/>
            <person name="Borodovsky M."/>
            <person name="Bowler C."/>
            <person name="Brownlee C."/>
            <person name="Cock J.M."/>
            <person name="Elias M."/>
            <person name="Gladyshev V.N."/>
            <person name="Groth M."/>
            <person name="Guda C."/>
            <person name="Hadaegh A."/>
            <person name="Iglesias-Rodriguez M.D."/>
            <person name="Jenkins J."/>
            <person name="Jones B.M."/>
            <person name="Lawson T."/>
            <person name="Leese F."/>
            <person name="Lindquist E."/>
            <person name="Lobanov A."/>
            <person name="Lomsadze A."/>
            <person name="Malik S.B."/>
            <person name="Marsh M.E."/>
            <person name="Mackinder L."/>
            <person name="Mock T."/>
            <person name="Mueller-Roeber B."/>
            <person name="Pagarete A."/>
            <person name="Parker M."/>
            <person name="Probert I."/>
            <person name="Quesneville H."/>
            <person name="Raines C."/>
            <person name="Rensing S.A."/>
            <person name="Riano-Pachon D.M."/>
            <person name="Richier S."/>
            <person name="Rokitta S."/>
            <person name="Shiraiwa Y."/>
            <person name="Soanes D.M."/>
            <person name="van der Giezen M."/>
            <person name="Wahlund T.M."/>
            <person name="Williams B."/>
            <person name="Wilson W."/>
            <person name="Wolfe G."/>
            <person name="Wurch L.L."/>
        </authorList>
    </citation>
    <scope>NUCLEOTIDE SEQUENCE</scope>
</reference>
<feature type="repeat" description="WD" evidence="3">
    <location>
        <begin position="424"/>
        <end position="458"/>
    </location>
</feature>
<dbReference type="InterPro" id="IPR051858">
    <property type="entry name" value="WD_repeat_GAD-1"/>
</dbReference>
<dbReference type="InterPro" id="IPR036322">
    <property type="entry name" value="WD40_repeat_dom_sf"/>
</dbReference>